<comment type="caution">
    <text evidence="5">The sequence shown here is derived from an EMBL/GenBank/DDBJ whole genome shotgun (WGS) entry which is preliminary data.</text>
</comment>
<dbReference type="InterPro" id="IPR051795">
    <property type="entry name" value="Glycosyl_Hydrlase_43"/>
</dbReference>
<dbReference type="PANTHER" id="PTHR42812:SF15">
    <property type="entry name" value="HYDROLASE, PUTATIVE (AFU_ORTHOLOGUE AFUA_2G00930)-RELATED"/>
    <property type="match status" value="1"/>
</dbReference>
<dbReference type="InterPro" id="IPR006710">
    <property type="entry name" value="Glyco_hydro_43"/>
</dbReference>
<dbReference type="Proteomes" id="UP000738349">
    <property type="component" value="Unassembled WGS sequence"/>
</dbReference>
<keyword evidence="3 4" id="KW-0326">Glycosidase</keyword>
<dbReference type="OrthoDB" id="2139957at2759"/>
<dbReference type="EMBL" id="JAGMUV010000004">
    <property type="protein sequence ID" value="KAH7160977.1"/>
    <property type="molecule type" value="Genomic_DNA"/>
</dbReference>
<evidence type="ECO:0000256" key="3">
    <source>
        <dbReference type="ARBA" id="ARBA00023295"/>
    </source>
</evidence>
<evidence type="ECO:0000256" key="2">
    <source>
        <dbReference type="ARBA" id="ARBA00022801"/>
    </source>
</evidence>
<sequence>QDLQDTDLIRVNNTYYSSASSLHFSPGAPILRSYDLINWEYLSHSIPSLGFSNCHFDLQGGNVYNGGAYASSLRYNERTGFFYWVGCIQSVGQTFFYMSVDIEGPWEQTSVIKDYCYYDDGPLIDDDGSMDVAYGRWIWVAQLTEDLQQKRVETVFYAVLELGYIDGARFYKINGRYYLWLTSWSTGYGQVMLKSSDGPFGPYEHWHQVLLNSGNPVAGVGYPYQGAIDDTSGGDWWYMAFVNRYPGGRLPVLAPISWDTNG</sequence>
<gene>
    <name evidence="5" type="ORF">EDB81DRAFT_642632</name>
</gene>
<dbReference type="AlphaFoldDB" id="A0A9P9FFN3"/>
<evidence type="ECO:0000313" key="6">
    <source>
        <dbReference type="Proteomes" id="UP000738349"/>
    </source>
</evidence>
<protein>
    <submittedName>
        <fullName evidence="5">Glycosyl hydrolase</fullName>
    </submittedName>
</protein>
<organism evidence="5 6">
    <name type="scientific">Dactylonectria macrodidyma</name>
    <dbReference type="NCBI Taxonomy" id="307937"/>
    <lineage>
        <taxon>Eukaryota</taxon>
        <taxon>Fungi</taxon>
        <taxon>Dikarya</taxon>
        <taxon>Ascomycota</taxon>
        <taxon>Pezizomycotina</taxon>
        <taxon>Sordariomycetes</taxon>
        <taxon>Hypocreomycetidae</taxon>
        <taxon>Hypocreales</taxon>
        <taxon>Nectriaceae</taxon>
        <taxon>Dactylonectria</taxon>
    </lineage>
</organism>
<comment type="similarity">
    <text evidence="1 4">Belongs to the glycosyl hydrolase 43 family.</text>
</comment>
<dbReference type="CDD" id="cd09001">
    <property type="entry name" value="GH43_FsAxh1-like"/>
    <property type="match status" value="1"/>
</dbReference>
<evidence type="ECO:0000313" key="5">
    <source>
        <dbReference type="EMBL" id="KAH7160977.1"/>
    </source>
</evidence>
<dbReference type="Pfam" id="PF04616">
    <property type="entry name" value="Glyco_hydro_43"/>
    <property type="match status" value="1"/>
</dbReference>
<keyword evidence="2 4" id="KW-0378">Hydrolase</keyword>
<accession>A0A9P9FFN3</accession>
<dbReference type="GO" id="GO:0005975">
    <property type="term" value="P:carbohydrate metabolic process"/>
    <property type="evidence" value="ECO:0007669"/>
    <property type="project" value="InterPro"/>
</dbReference>
<proteinExistence type="inferred from homology"/>
<dbReference type="InterPro" id="IPR023296">
    <property type="entry name" value="Glyco_hydro_beta-prop_sf"/>
</dbReference>
<name>A0A9P9FFN3_9HYPO</name>
<keyword evidence="6" id="KW-1185">Reference proteome</keyword>
<reference evidence="5" key="1">
    <citation type="journal article" date="2021" name="Nat. Commun.">
        <title>Genetic determinants of endophytism in the Arabidopsis root mycobiome.</title>
        <authorList>
            <person name="Mesny F."/>
            <person name="Miyauchi S."/>
            <person name="Thiergart T."/>
            <person name="Pickel B."/>
            <person name="Atanasova L."/>
            <person name="Karlsson M."/>
            <person name="Huettel B."/>
            <person name="Barry K.W."/>
            <person name="Haridas S."/>
            <person name="Chen C."/>
            <person name="Bauer D."/>
            <person name="Andreopoulos W."/>
            <person name="Pangilinan J."/>
            <person name="LaButti K."/>
            <person name="Riley R."/>
            <person name="Lipzen A."/>
            <person name="Clum A."/>
            <person name="Drula E."/>
            <person name="Henrissat B."/>
            <person name="Kohler A."/>
            <person name="Grigoriev I.V."/>
            <person name="Martin F.M."/>
            <person name="Hacquard S."/>
        </authorList>
    </citation>
    <scope>NUCLEOTIDE SEQUENCE</scope>
    <source>
        <strain evidence="5">MPI-CAGE-AT-0147</strain>
    </source>
</reference>
<dbReference type="PANTHER" id="PTHR42812">
    <property type="entry name" value="BETA-XYLOSIDASE"/>
    <property type="match status" value="1"/>
</dbReference>
<feature type="non-terminal residue" evidence="5">
    <location>
        <position position="1"/>
    </location>
</feature>
<dbReference type="SUPFAM" id="SSF75005">
    <property type="entry name" value="Arabinanase/levansucrase/invertase"/>
    <property type="match status" value="1"/>
</dbReference>
<dbReference type="Gene3D" id="2.115.10.20">
    <property type="entry name" value="Glycosyl hydrolase domain, family 43"/>
    <property type="match status" value="1"/>
</dbReference>
<dbReference type="GO" id="GO:0004553">
    <property type="term" value="F:hydrolase activity, hydrolyzing O-glycosyl compounds"/>
    <property type="evidence" value="ECO:0007669"/>
    <property type="project" value="InterPro"/>
</dbReference>
<evidence type="ECO:0000256" key="4">
    <source>
        <dbReference type="RuleBase" id="RU361187"/>
    </source>
</evidence>
<evidence type="ECO:0000256" key="1">
    <source>
        <dbReference type="ARBA" id="ARBA00009865"/>
    </source>
</evidence>